<evidence type="ECO:0000313" key="2">
    <source>
        <dbReference type="Proteomes" id="UP001062901"/>
    </source>
</evidence>
<sequence>MDVNGLEKLKKQLQQLREQFPKEATLTVGWDQNCRYPDGKYVAPIALLQEYGGIVPAPPDMKGKSTVRIPARPFLRPCIAQHEAKWDYILAQGVKEAVTDKSLTGEKILLRAGLTMKADLKASISAVTAPELSPYTIRKRLEKNPYSADALKMGMPAKPLQDSGYMLRSITYFLRPGIPGKGGSS</sequence>
<accession>A0ABQ0P0Q3</accession>
<dbReference type="Proteomes" id="UP001062901">
    <property type="component" value="Unassembled WGS sequence"/>
</dbReference>
<evidence type="ECO:0000313" key="1">
    <source>
        <dbReference type="EMBL" id="GBQ08431.1"/>
    </source>
</evidence>
<proteinExistence type="predicted"/>
<protein>
    <submittedName>
        <fullName evidence="1">Phage protein</fullName>
    </submittedName>
</protein>
<comment type="caution">
    <text evidence="1">The sequence shown here is derived from an EMBL/GenBank/DDBJ whole genome shotgun (WGS) entry which is preliminary data.</text>
</comment>
<gene>
    <name evidence="1" type="ORF">AA15669_1780</name>
</gene>
<organism evidence="1 2">
    <name type="scientific">Saccharibacter floricola DSM 15669</name>
    <dbReference type="NCBI Taxonomy" id="1123227"/>
    <lineage>
        <taxon>Bacteria</taxon>
        <taxon>Pseudomonadati</taxon>
        <taxon>Pseudomonadota</taxon>
        <taxon>Alphaproteobacteria</taxon>
        <taxon>Acetobacterales</taxon>
        <taxon>Acetobacteraceae</taxon>
        <taxon>Saccharibacter</taxon>
    </lineage>
</organism>
<name>A0ABQ0P0Q3_9PROT</name>
<reference evidence="1" key="1">
    <citation type="submission" date="2013-04" db="EMBL/GenBank/DDBJ databases">
        <title>The genome sequencing project of 58 acetic acid bacteria.</title>
        <authorList>
            <person name="Okamoto-Kainuma A."/>
            <person name="Ishikawa M."/>
            <person name="Umino S."/>
            <person name="Koizumi Y."/>
            <person name="Shiwa Y."/>
            <person name="Yoshikawa H."/>
            <person name="Matsutani M."/>
            <person name="Matsushita K."/>
        </authorList>
    </citation>
    <scope>NUCLEOTIDE SEQUENCE</scope>
    <source>
        <strain evidence="1">DSM 15669</strain>
    </source>
</reference>
<dbReference type="EMBL" id="BAQD01000095">
    <property type="protein sequence ID" value="GBQ08431.1"/>
    <property type="molecule type" value="Genomic_DNA"/>
</dbReference>
<keyword evidence="2" id="KW-1185">Reference proteome</keyword>